<organism evidence="1 2">
    <name type="scientific">Sediminibacillus albus</name>
    <dbReference type="NCBI Taxonomy" id="407036"/>
    <lineage>
        <taxon>Bacteria</taxon>
        <taxon>Bacillati</taxon>
        <taxon>Bacillota</taxon>
        <taxon>Bacilli</taxon>
        <taxon>Bacillales</taxon>
        <taxon>Bacillaceae</taxon>
        <taxon>Sediminibacillus</taxon>
    </lineage>
</organism>
<reference evidence="1 2" key="1">
    <citation type="submission" date="2016-10" db="EMBL/GenBank/DDBJ databases">
        <authorList>
            <person name="de Groot N.N."/>
        </authorList>
    </citation>
    <scope>NUCLEOTIDE SEQUENCE [LARGE SCALE GENOMIC DNA]</scope>
    <source>
        <strain evidence="1 2">CGMCC 1.6502</strain>
    </source>
</reference>
<dbReference type="EMBL" id="FNFL01000001">
    <property type="protein sequence ID" value="SDJ79324.1"/>
    <property type="molecule type" value="Genomic_DNA"/>
</dbReference>
<keyword evidence="2" id="KW-1185">Reference proteome</keyword>
<evidence type="ECO:0000313" key="1">
    <source>
        <dbReference type="EMBL" id="SDJ79324.1"/>
    </source>
</evidence>
<protein>
    <submittedName>
        <fullName evidence="1">Uncharacterized protein</fullName>
    </submittedName>
</protein>
<dbReference type="AlphaFoldDB" id="A0A1G8WLZ6"/>
<dbReference type="RefSeq" id="WP_245690051.1">
    <property type="nucleotide sequence ID" value="NZ_FNFL01000001.1"/>
</dbReference>
<gene>
    <name evidence="1" type="ORF">SAMN05216243_0884</name>
</gene>
<name>A0A1G8WLZ6_9BACI</name>
<evidence type="ECO:0000313" key="2">
    <source>
        <dbReference type="Proteomes" id="UP000198694"/>
    </source>
</evidence>
<proteinExistence type="predicted"/>
<accession>A0A1G8WLZ6</accession>
<sequence>MNNSLFNKGTFLLFLVVLLVGLAGCGNSQENTQSEVIGNPTPEDFLEDGNADIFLLSGIVYSNVEHVDWVKELDYTIGEEVGEITKQTDKAEDFGNGTSNILPIGTKIYETDTQIYIAIVNDKEIPYLKMLEG</sequence>
<dbReference type="Proteomes" id="UP000198694">
    <property type="component" value="Unassembled WGS sequence"/>
</dbReference>